<reference evidence="2 3" key="1">
    <citation type="submission" date="2017-01" db="EMBL/GenBank/DDBJ databases">
        <authorList>
            <person name="Erauso G."/>
        </authorList>
    </citation>
    <scope>NUCLEOTIDE SEQUENCE [LARGE SCALE GENOMIC DNA]</scope>
    <source>
        <strain evidence="2">MESINF1</strain>
    </source>
</reference>
<feature type="transmembrane region" description="Helical" evidence="1">
    <location>
        <begin position="289"/>
        <end position="306"/>
    </location>
</feature>
<dbReference type="EMBL" id="LS974202">
    <property type="protein sequence ID" value="SSC12349.1"/>
    <property type="molecule type" value="Genomic_DNA"/>
</dbReference>
<feature type="transmembrane region" description="Helical" evidence="1">
    <location>
        <begin position="251"/>
        <end position="268"/>
    </location>
</feature>
<evidence type="ECO:0000256" key="1">
    <source>
        <dbReference type="SAM" id="Phobius"/>
    </source>
</evidence>
<name>A0A7Z7LE52_9BACT</name>
<keyword evidence="1" id="KW-0812">Transmembrane</keyword>
<feature type="transmembrane region" description="Helical" evidence="1">
    <location>
        <begin position="312"/>
        <end position="331"/>
    </location>
</feature>
<feature type="transmembrane region" description="Helical" evidence="1">
    <location>
        <begin position="338"/>
        <end position="355"/>
    </location>
</feature>
<accession>A0A7Z7LE52</accession>
<keyword evidence="3" id="KW-1185">Reference proteome</keyword>
<proteinExistence type="predicted"/>
<keyword evidence="1" id="KW-0472">Membrane</keyword>
<feature type="transmembrane region" description="Helical" evidence="1">
    <location>
        <begin position="101"/>
        <end position="118"/>
    </location>
</feature>
<keyword evidence="1" id="KW-1133">Transmembrane helix</keyword>
<feature type="transmembrane region" description="Helical" evidence="1">
    <location>
        <begin position="223"/>
        <end position="245"/>
    </location>
</feature>
<dbReference type="AlphaFoldDB" id="A0A7Z7LE52"/>
<feature type="transmembrane region" description="Helical" evidence="1">
    <location>
        <begin position="149"/>
        <end position="170"/>
    </location>
</feature>
<feature type="transmembrane region" description="Helical" evidence="1">
    <location>
        <begin position="176"/>
        <end position="202"/>
    </location>
</feature>
<sequence length="434" mass="45964">MSADAIYMQTIIAGIVMVGAYVVGKLLKFSTEMCMFLAVVGGGIAGGAGFDLFRHLAEGSVTYLDIGLIFVFATIFMNIIKESGGTNYIVRKIVGAFYNKKTLMLILLMCVILVPGALTGAGSISVLVVGGTVAAALGAMGLSQVTISAIIFIVAGLSAAAPPINIWAMMTCAGTAIPYVGFTMPLLIPIIILGLFTVLFLGRKAKVVDKEKALKDIPEPKGLSGWSVGIPFLVLIFLLAAPRIWPFDFPVLGLPLSFAICAIVAWIMNYKRVDILKVSKDTVSQLTPLLATTAVVGMLVQIMSFNGVKGLISMWIVTAPLIVVWIILPFIIPISEGLLTYGGAMVIGIPLIWMLNSNGINPVIVLAGLSLLWPLGDGLPPTALIGRLTVSTVGYKGSYGSFLKECIVPWIAITVVGMIMVIFANNLSFLMMVG</sequence>
<evidence type="ECO:0000313" key="2">
    <source>
        <dbReference type="EMBL" id="SSC12349.1"/>
    </source>
</evidence>
<feature type="transmembrane region" description="Helical" evidence="1">
    <location>
        <begin position="35"/>
        <end position="54"/>
    </location>
</feature>
<feature type="transmembrane region" description="Helical" evidence="1">
    <location>
        <begin position="60"/>
        <end position="80"/>
    </location>
</feature>
<protein>
    <submittedName>
        <fullName evidence="2">Citrate transporter</fullName>
    </submittedName>
</protein>
<dbReference type="KEGG" id="minf:MESINF_0900"/>
<feature type="transmembrane region" description="Helical" evidence="1">
    <location>
        <begin position="6"/>
        <end position="23"/>
    </location>
</feature>
<feature type="transmembrane region" description="Helical" evidence="1">
    <location>
        <begin position="407"/>
        <end position="433"/>
    </location>
</feature>
<dbReference type="RefSeq" id="WP_169698695.1">
    <property type="nucleotide sequence ID" value="NZ_LS974202.1"/>
</dbReference>
<gene>
    <name evidence="2" type="ORF">MESINF_0900</name>
</gene>
<dbReference type="Proteomes" id="UP000250796">
    <property type="component" value="Chromosome MESINF"/>
</dbReference>
<evidence type="ECO:0000313" key="3">
    <source>
        <dbReference type="Proteomes" id="UP000250796"/>
    </source>
</evidence>
<feature type="transmembrane region" description="Helical" evidence="1">
    <location>
        <begin position="124"/>
        <end position="142"/>
    </location>
</feature>
<organism evidence="2 3">
    <name type="scientific">Mesotoga infera</name>
    <dbReference type="NCBI Taxonomy" id="1236046"/>
    <lineage>
        <taxon>Bacteria</taxon>
        <taxon>Thermotogati</taxon>
        <taxon>Thermotogota</taxon>
        <taxon>Thermotogae</taxon>
        <taxon>Kosmotogales</taxon>
        <taxon>Kosmotogaceae</taxon>
        <taxon>Mesotoga</taxon>
    </lineage>
</organism>